<evidence type="ECO:0000313" key="7">
    <source>
        <dbReference type="EMBL" id="SFF47422.1"/>
    </source>
</evidence>
<keyword evidence="8" id="KW-1185">Reference proteome</keyword>
<keyword evidence="2 5" id="KW-0812">Transmembrane</keyword>
<evidence type="ECO:0000256" key="2">
    <source>
        <dbReference type="ARBA" id="ARBA00022692"/>
    </source>
</evidence>
<sequence>MSGPCAEHVRDPGACAGVRRDPGASAERTRLAWRRTGLSAAAVALLTVRPAFAPGAGPAEWLLAAAAMAVWAAVVGIALYRGRDLRTRFPSPAPRPVRAYAVLVAALAVLGCGVVML</sequence>
<proteinExistence type="predicted"/>
<keyword evidence="4 5" id="KW-0472">Membrane</keyword>
<evidence type="ECO:0000256" key="3">
    <source>
        <dbReference type="ARBA" id="ARBA00022989"/>
    </source>
</evidence>
<accession>A0A1I2IY36</accession>
<feature type="transmembrane region" description="Helical" evidence="5">
    <location>
        <begin position="61"/>
        <end position="80"/>
    </location>
</feature>
<dbReference type="OrthoDB" id="3701077at2"/>
<evidence type="ECO:0000256" key="1">
    <source>
        <dbReference type="ARBA" id="ARBA00004127"/>
    </source>
</evidence>
<evidence type="ECO:0000259" key="6">
    <source>
        <dbReference type="Pfam" id="PF02656"/>
    </source>
</evidence>
<feature type="domain" description="DUF202" evidence="6">
    <location>
        <begin position="21"/>
        <end position="82"/>
    </location>
</feature>
<dbReference type="GO" id="GO:0012505">
    <property type="term" value="C:endomembrane system"/>
    <property type="evidence" value="ECO:0007669"/>
    <property type="project" value="UniProtKB-SubCell"/>
</dbReference>
<reference evidence="7 8" key="1">
    <citation type="submission" date="2016-10" db="EMBL/GenBank/DDBJ databases">
        <authorList>
            <person name="de Groot N.N."/>
        </authorList>
    </citation>
    <scope>NUCLEOTIDE SEQUENCE [LARGE SCALE GENOMIC DNA]</scope>
    <source>
        <strain evidence="7 8">DSM 43019</strain>
    </source>
</reference>
<feature type="transmembrane region" description="Helical" evidence="5">
    <location>
        <begin position="100"/>
        <end position="116"/>
    </location>
</feature>
<evidence type="ECO:0000313" key="8">
    <source>
        <dbReference type="Proteomes" id="UP000199645"/>
    </source>
</evidence>
<feature type="transmembrane region" description="Helical" evidence="5">
    <location>
        <begin position="37"/>
        <end position="55"/>
    </location>
</feature>
<dbReference type="AlphaFoldDB" id="A0A1I2IY36"/>
<dbReference type="RefSeq" id="WP_093619006.1">
    <property type="nucleotide sequence ID" value="NZ_BOMT01000062.1"/>
</dbReference>
<keyword evidence="3 5" id="KW-1133">Transmembrane helix</keyword>
<dbReference type="EMBL" id="FONV01000011">
    <property type="protein sequence ID" value="SFF47422.1"/>
    <property type="molecule type" value="Genomic_DNA"/>
</dbReference>
<comment type="subcellular location">
    <subcellularLocation>
        <location evidence="1">Endomembrane system</location>
        <topology evidence="1">Multi-pass membrane protein</topology>
    </subcellularLocation>
</comment>
<dbReference type="STRING" id="35752.SAMN05421541_11162"/>
<evidence type="ECO:0000256" key="4">
    <source>
        <dbReference type="ARBA" id="ARBA00023136"/>
    </source>
</evidence>
<dbReference type="InterPro" id="IPR003807">
    <property type="entry name" value="DUF202"/>
</dbReference>
<name>A0A1I2IY36_9ACTN</name>
<evidence type="ECO:0000256" key="5">
    <source>
        <dbReference type="SAM" id="Phobius"/>
    </source>
</evidence>
<dbReference type="Proteomes" id="UP000199645">
    <property type="component" value="Unassembled WGS sequence"/>
</dbReference>
<organism evidence="7 8">
    <name type="scientific">Actinoplanes philippinensis</name>
    <dbReference type="NCBI Taxonomy" id="35752"/>
    <lineage>
        <taxon>Bacteria</taxon>
        <taxon>Bacillati</taxon>
        <taxon>Actinomycetota</taxon>
        <taxon>Actinomycetes</taxon>
        <taxon>Micromonosporales</taxon>
        <taxon>Micromonosporaceae</taxon>
        <taxon>Actinoplanes</taxon>
    </lineage>
</organism>
<gene>
    <name evidence="7" type="ORF">SAMN05421541_11162</name>
</gene>
<dbReference type="Pfam" id="PF02656">
    <property type="entry name" value="DUF202"/>
    <property type="match status" value="1"/>
</dbReference>
<protein>
    <recommendedName>
        <fullName evidence="6">DUF202 domain-containing protein</fullName>
    </recommendedName>
</protein>